<evidence type="ECO:0000313" key="2">
    <source>
        <dbReference type="Proteomes" id="UP000005867"/>
    </source>
</evidence>
<dbReference type="KEGG" id="pyr:P186_1969"/>
<proteinExistence type="predicted"/>
<sequence>MICIFSPAGSLTGGTYRSLKSILGFPSGEYRLYMPGDVKKSLMDDIRRLVGDSAMYGLVSNAVETEPLGVCRGKWRCYVKYGEKLATRLVGEGCGFVYIPHEHPYIPLGIGEHLPWAVLLQTTPVVGSLAIEDGSGFTPRRCGTSTRRLAISDRCWRRVGAR</sequence>
<name>G7VI10_9CREN</name>
<dbReference type="AlphaFoldDB" id="G7VI10"/>
<dbReference type="RefSeq" id="WP_014289195.1">
    <property type="nucleotide sequence ID" value="NC_016645.1"/>
</dbReference>
<reference evidence="1 2" key="1">
    <citation type="journal article" date="2012" name="J. Bacteriol.">
        <title>Complete genome sequence of strain 1860, a crenarchaeon of the genus pyrobaculum able to grow with various electron acceptors.</title>
        <authorList>
            <person name="Mardanov A.V."/>
            <person name="Gumerov V.M."/>
            <person name="Slobodkina G.B."/>
            <person name="Beletsky A.V."/>
            <person name="Bonch-Osmolovskaya E.A."/>
            <person name="Ravin N.V."/>
            <person name="Skryabin K.G."/>
        </authorList>
    </citation>
    <scope>NUCLEOTIDE SEQUENCE [LARGE SCALE GENOMIC DNA]</scope>
    <source>
        <strain evidence="1 2">1860</strain>
    </source>
</reference>
<accession>G7VI10</accession>
<protein>
    <submittedName>
        <fullName evidence="1">Glycosyltransferase (Type 1)</fullName>
    </submittedName>
</protein>
<keyword evidence="2" id="KW-1185">Reference proteome</keyword>
<dbReference type="EMBL" id="CP003098">
    <property type="protein sequence ID" value="AET33370.1"/>
    <property type="molecule type" value="Genomic_DNA"/>
</dbReference>
<dbReference type="STRING" id="1104324.P186_1969"/>
<dbReference type="GO" id="GO:0016740">
    <property type="term" value="F:transferase activity"/>
    <property type="evidence" value="ECO:0007669"/>
    <property type="project" value="UniProtKB-KW"/>
</dbReference>
<dbReference type="OrthoDB" id="26106at2157"/>
<dbReference type="BioCyc" id="PSP1104324:GJSN-1926-MONOMER"/>
<gene>
    <name evidence="1" type="ORF">P186_1969</name>
</gene>
<dbReference type="HOGENOM" id="CLU_1631719_0_0_2"/>
<evidence type="ECO:0000313" key="1">
    <source>
        <dbReference type="EMBL" id="AET33370.1"/>
    </source>
</evidence>
<organism evidence="1 2">
    <name type="scientific">Pyrobaculum ferrireducens</name>
    <dbReference type="NCBI Taxonomy" id="1104324"/>
    <lineage>
        <taxon>Archaea</taxon>
        <taxon>Thermoproteota</taxon>
        <taxon>Thermoprotei</taxon>
        <taxon>Thermoproteales</taxon>
        <taxon>Thermoproteaceae</taxon>
        <taxon>Pyrobaculum</taxon>
    </lineage>
</organism>
<dbReference type="GeneID" id="11596461"/>
<dbReference type="Proteomes" id="UP000005867">
    <property type="component" value="Chromosome"/>
</dbReference>
<keyword evidence="1" id="KW-0808">Transferase</keyword>